<protein>
    <recommendedName>
        <fullName evidence="2">Thioredoxin domain-containing protein</fullName>
    </recommendedName>
</protein>
<dbReference type="EMBL" id="MN739423">
    <property type="protein sequence ID" value="QHT04148.1"/>
    <property type="molecule type" value="Genomic_DNA"/>
</dbReference>
<name>A0A6C0CHS7_9ZZZZ</name>
<organism evidence="3">
    <name type="scientific">viral metagenome</name>
    <dbReference type="NCBI Taxonomy" id="1070528"/>
    <lineage>
        <taxon>unclassified sequences</taxon>
        <taxon>metagenomes</taxon>
        <taxon>organismal metagenomes</taxon>
    </lineage>
</organism>
<dbReference type="PANTHER" id="PTHR45815:SF3">
    <property type="entry name" value="PROTEIN DISULFIDE-ISOMERASE A6"/>
    <property type="match status" value="1"/>
</dbReference>
<feature type="transmembrane region" description="Helical" evidence="1">
    <location>
        <begin position="12"/>
        <end position="31"/>
    </location>
</feature>
<feature type="transmembrane region" description="Helical" evidence="1">
    <location>
        <begin position="43"/>
        <end position="62"/>
    </location>
</feature>
<evidence type="ECO:0000313" key="3">
    <source>
        <dbReference type="EMBL" id="QHT04148.1"/>
    </source>
</evidence>
<accession>A0A6C0CHS7</accession>
<keyword evidence="1" id="KW-0472">Membrane</keyword>
<keyword evidence="1" id="KW-0812">Transmembrane</keyword>
<dbReference type="InterPro" id="IPR013766">
    <property type="entry name" value="Thioredoxin_domain"/>
</dbReference>
<dbReference type="PROSITE" id="PS51352">
    <property type="entry name" value="THIOREDOXIN_2"/>
    <property type="match status" value="1"/>
</dbReference>
<dbReference type="AlphaFoldDB" id="A0A6C0CHS7"/>
<dbReference type="Gene3D" id="3.40.30.10">
    <property type="entry name" value="Glutaredoxin"/>
    <property type="match status" value="1"/>
</dbReference>
<dbReference type="PANTHER" id="PTHR45815">
    <property type="entry name" value="PROTEIN DISULFIDE-ISOMERASE A6"/>
    <property type="match status" value="1"/>
</dbReference>
<dbReference type="SUPFAM" id="SSF52833">
    <property type="entry name" value="Thioredoxin-like"/>
    <property type="match status" value="1"/>
</dbReference>
<dbReference type="Pfam" id="PF00085">
    <property type="entry name" value="Thioredoxin"/>
    <property type="match status" value="1"/>
</dbReference>
<dbReference type="GO" id="GO:0015035">
    <property type="term" value="F:protein-disulfide reductase activity"/>
    <property type="evidence" value="ECO:0007669"/>
    <property type="project" value="TreeGrafter"/>
</dbReference>
<keyword evidence="1" id="KW-1133">Transmembrane helix</keyword>
<dbReference type="GO" id="GO:0005788">
    <property type="term" value="C:endoplasmic reticulum lumen"/>
    <property type="evidence" value="ECO:0007669"/>
    <property type="project" value="TreeGrafter"/>
</dbReference>
<dbReference type="InterPro" id="IPR036249">
    <property type="entry name" value="Thioredoxin-like_sf"/>
</dbReference>
<evidence type="ECO:0000256" key="1">
    <source>
        <dbReference type="SAM" id="Phobius"/>
    </source>
</evidence>
<reference evidence="3" key="1">
    <citation type="journal article" date="2020" name="Nature">
        <title>Giant virus diversity and host interactions through global metagenomics.</title>
        <authorList>
            <person name="Schulz F."/>
            <person name="Roux S."/>
            <person name="Paez-Espino D."/>
            <person name="Jungbluth S."/>
            <person name="Walsh D.A."/>
            <person name="Denef V.J."/>
            <person name="McMahon K.D."/>
            <person name="Konstantinidis K.T."/>
            <person name="Eloe-Fadrosh E.A."/>
            <person name="Kyrpides N.C."/>
            <person name="Woyke T."/>
        </authorList>
    </citation>
    <scope>NUCLEOTIDE SEQUENCE</scope>
    <source>
        <strain evidence="3">GVMAG-M-3300021185-45</strain>
    </source>
</reference>
<feature type="domain" description="Thioredoxin" evidence="2">
    <location>
        <begin position="48"/>
        <end position="156"/>
    </location>
</feature>
<dbReference type="GO" id="GO:0034976">
    <property type="term" value="P:response to endoplasmic reticulum stress"/>
    <property type="evidence" value="ECO:0007669"/>
    <property type="project" value="TreeGrafter"/>
</dbReference>
<proteinExistence type="predicted"/>
<sequence>MNLSKFNNSSFLIKIFALLVVAIIINCLGVFKKWKKSKLWVKSFFILILFLLFYIMFHIPNYKENFGNPSSCTYYYMTNCGHCKRFTPEWDSFAQSYNGPIKLKKLEMNDAGSDLEKYNIKGFPTVLLVDEQGETKEYDGPRTSDGLNNFFLSLGN</sequence>
<evidence type="ECO:0000259" key="2">
    <source>
        <dbReference type="PROSITE" id="PS51352"/>
    </source>
</evidence>